<evidence type="ECO:0000256" key="1">
    <source>
        <dbReference type="ARBA" id="ARBA00009919"/>
    </source>
</evidence>
<comment type="caution">
    <text evidence="14">The sequence shown here is derived from an EMBL/GenBank/DDBJ whole genome shotgun (WGS) entry which is preliminary data.</text>
</comment>
<evidence type="ECO:0000256" key="5">
    <source>
        <dbReference type="ARBA" id="ARBA00052218"/>
    </source>
</evidence>
<evidence type="ECO:0000256" key="11">
    <source>
        <dbReference type="ARBA" id="ARBA00075328"/>
    </source>
</evidence>
<evidence type="ECO:0000256" key="6">
    <source>
        <dbReference type="ARBA" id="ARBA00055169"/>
    </source>
</evidence>
<evidence type="ECO:0000313" key="14">
    <source>
        <dbReference type="EMBL" id="TKK71052.1"/>
    </source>
</evidence>
<accession>A0A4U3L7P8</accession>
<dbReference type="PANTHER" id="PTHR10953:SF102">
    <property type="entry name" value="ADENYLYLTRANSFERASE AND SULFURTRANSFERASE MOCS3"/>
    <property type="match status" value="1"/>
</dbReference>
<organism evidence="14 15">
    <name type="scientific">Ilyomonas limi</name>
    <dbReference type="NCBI Taxonomy" id="2575867"/>
    <lineage>
        <taxon>Bacteria</taxon>
        <taxon>Pseudomonadati</taxon>
        <taxon>Bacteroidota</taxon>
        <taxon>Chitinophagia</taxon>
        <taxon>Chitinophagales</taxon>
        <taxon>Chitinophagaceae</taxon>
        <taxon>Ilyomonas</taxon>
    </lineage>
</organism>
<reference evidence="14 15" key="1">
    <citation type="submission" date="2019-05" db="EMBL/GenBank/DDBJ databases">
        <title>Panacibacter sp. strain 17mud1-8 Genome sequencing and assembly.</title>
        <authorList>
            <person name="Chhetri G."/>
        </authorList>
    </citation>
    <scope>NUCLEOTIDE SEQUENCE [LARGE SCALE GENOMIC DNA]</scope>
    <source>
        <strain evidence="14 15">17mud1-8</strain>
    </source>
</reference>
<comment type="subunit">
    <text evidence="7">Homodimer. Forms a stable heterotetrameric complex of 2 MoeB and 2 MoaD during adenylation of MoaD.</text>
</comment>
<dbReference type="EC" id="2.7.7.80" evidence="8"/>
<dbReference type="Gene3D" id="3.40.250.10">
    <property type="entry name" value="Rhodanese-like domain"/>
    <property type="match status" value="1"/>
</dbReference>
<evidence type="ECO:0000256" key="8">
    <source>
        <dbReference type="ARBA" id="ARBA00066884"/>
    </source>
</evidence>
<comment type="function">
    <text evidence="6">Catalyzes the adenylation by ATP of the carboxyl group of the C-terminal glycine of sulfur carrier protein MoaD.</text>
</comment>
<evidence type="ECO:0000256" key="7">
    <source>
        <dbReference type="ARBA" id="ARBA00063809"/>
    </source>
</evidence>
<dbReference type="FunFam" id="3.40.50.720:FF:000033">
    <property type="entry name" value="Adenylyltransferase and sulfurtransferase MOCS3"/>
    <property type="match status" value="1"/>
</dbReference>
<proteinExistence type="inferred from homology"/>
<comment type="similarity">
    <text evidence="1">Belongs to the HesA/MoeB/ThiF family.</text>
</comment>
<gene>
    <name evidence="14" type="primary">moeB</name>
    <name evidence="14" type="ORF">FC093_04330</name>
</gene>
<dbReference type="PANTHER" id="PTHR10953">
    <property type="entry name" value="UBIQUITIN-ACTIVATING ENZYME E1"/>
    <property type="match status" value="1"/>
</dbReference>
<dbReference type="OrthoDB" id="9804286at2"/>
<dbReference type="GO" id="GO:0008641">
    <property type="term" value="F:ubiquitin-like modifier activating enzyme activity"/>
    <property type="evidence" value="ECO:0007669"/>
    <property type="project" value="InterPro"/>
</dbReference>
<dbReference type="GO" id="GO:0061605">
    <property type="term" value="F:molybdopterin-synthase adenylyltransferase activity"/>
    <property type="evidence" value="ECO:0007669"/>
    <property type="project" value="UniProtKB-EC"/>
</dbReference>
<name>A0A4U3L7P8_9BACT</name>
<dbReference type="InterPro" id="IPR035985">
    <property type="entry name" value="Ubiquitin-activating_enz"/>
</dbReference>
<dbReference type="InterPro" id="IPR045886">
    <property type="entry name" value="ThiF/MoeB/HesA"/>
</dbReference>
<feature type="domain" description="Rhodanese" evidence="13">
    <location>
        <begin position="291"/>
        <end position="379"/>
    </location>
</feature>
<dbReference type="Pfam" id="PF00581">
    <property type="entry name" value="Rhodanese"/>
    <property type="match status" value="1"/>
</dbReference>
<dbReference type="EMBL" id="SZQL01000002">
    <property type="protein sequence ID" value="TKK71052.1"/>
    <property type="molecule type" value="Genomic_DNA"/>
</dbReference>
<evidence type="ECO:0000256" key="2">
    <source>
        <dbReference type="ARBA" id="ARBA00022679"/>
    </source>
</evidence>
<dbReference type="Pfam" id="PF00899">
    <property type="entry name" value="ThiF"/>
    <property type="match status" value="1"/>
</dbReference>
<keyword evidence="14" id="KW-0548">Nucleotidyltransferase</keyword>
<evidence type="ECO:0000259" key="13">
    <source>
        <dbReference type="PROSITE" id="PS50206"/>
    </source>
</evidence>
<dbReference type="Proteomes" id="UP000305848">
    <property type="component" value="Unassembled WGS sequence"/>
</dbReference>
<evidence type="ECO:0000256" key="9">
    <source>
        <dbReference type="ARBA" id="ARBA00073635"/>
    </source>
</evidence>
<evidence type="ECO:0000256" key="12">
    <source>
        <dbReference type="ARBA" id="ARBA00078531"/>
    </source>
</evidence>
<dbReference type="InterPro" id="IPR000594">
    <property type="entry name" value="ThiF_NAD_FAD-bd"/>
</dbReference>
<keyword evidence="15" id="KW-1185">Reference proteome</keyword>
<evidence type="ECO:0000256" key="4">
    <source>
        <dbReference type="ARBA" id="ARBA00022840"/>
    </source>
</evidence>
<comment type="catalytic activity">
    <reaction evidence="5">
        <text>[molybdopterin-synthase sulfur-carrier protein]-C-terminal Gly-Gly + ATP + H(+) = [molybdopterin-synthase sulfur-carrier protein]-C-terminal Gly-Gly-AMP + diphosphate</text>
        <dbReference type="Rhea" id="RHEA:43616"/>
        <dbReference type="Rhea" id="RHEA-COMP:12159"/>
        <dbReference type="Rhea" id="RHEA-COMP:12202"/>
        <dbReference type="ChEBI" id="CHEBI:15378"/>
        <dbReference type="ChEBI" id="CHEBI:30616"/>
        <dbReference type="ChEBI" id="CHEBI:33019"/>
        <dbReference type="ChEBI" id="CHEBI:90618"/>
        <dbReference type="ChEBI" id="CHEBI:90778"/>
        <dbReference type="EC" id="2.7.7.80"/>
    </reaction>
</comment>
<dbReference type="GO" id="GO:0005524">
    <property type="term" value="F:ATP binding"/>
    <property type="evidence" value="ECO:0007669"/>
    <property type="project" value="UniProtKB-KW"/>
</dbReference>
<dbReference type="Gene3D" id="3.40.50.720">
    <property type="entry name" value="NAD(P)-binding Rossmann-like Domain"/>
    <property type="match status" value="1"/>
</dbReference>
<keyword evidence="3" id="KW-0547">Nucleotide-binding</keyword>
<dbReference type="GO" id="GO:0008146">
    <property type="term" value="F:sulfotransferase activity"/>
    <property type="evidence" value="ECO:0007669"/>
    <property type="project" value="TreeGrafter"/>
</dbReference>
<dbReference type="InterPro" id="IPR036873">
    <property type="entry name" value="Rhodanese-like_dom_sf"/>
</dbReference>
<dbReference type="CDD" id="cd00757">
    <property type="entry name" value="ThiF_MoeB_HesA_family"/>
    <property type="match status" value="1"/>
</dbReference>
<evidence type="ECO:0000256" key="3">
    <source>
        <dbReference type="ARBA" id="ARBA00022741"/>
    </source>
</evidence>
<dbReference type="SMART" id="SM00450">
    <property type="entry name" value="RHOD"/>
    <property type="match status" value="1"/>
</dbReference>
<dbReference type="InterPro" id="IPR001763">
    <property type="entry name" value="Rhodanese-like_dom"/>
</dbReference>
<keyword evidence="4" id="KW-0067">ATP-binding</keyword>
<dbReference type="NCBIfam" id="NF004281">
    <property type="entry name" value="PRK05690.1"/>
    <property type="match status" value="1"/>
</dbReference>
<protein>
    <recommendedName>
        <fullName evidence="9">Molybdopterin-synthase adenylyltransferase</fullName>
        <ecNumber evidence="8">2.7.7.80</ecNumber>
    </recommendedName>
    <alternativeName>
        <fullName evidence="12">MoaD protein adenylase</fullName>
    </alternativeName>
    <alternativeName>
        <fullName evidence="10">Molybdopterin-converting factor subunit 1 adenylase</fullName>
    </alternativeName>
    <alternativeName>
        <fullName evidence="11">Sulfur carrier protein MoaD adenylyltransferase</fullName>
    </alternativeName>
</protein>
<dbReference type="GO" id="GO:0004792">
    <property type="term" value="F:thiosulfate-cyanide sulfurtransferase activity"/>
    <property type="evidence" value="ECO:0007669"/>
    <property type="project" value="TreeGrafter"/>
</dbReference>
<dbReference type="CDD" id="cd00158">
    <property type="entry name" value="RHOD"/>
    <property type="match status" value="1"/>
</dbReference>
<sequence length="381" mass="42055">MNQITFSPEELSRYSRHIALPQFGVAAQQKLKAANVLVVGCGGLGSPLLLYLAAAGVGSIGLVDFDRVDESNLQRQVLFDIHDIGEEKAVAAQHKIKALNPHINTRVYAERLTAANAMNIIKEYDVVADGTDNFTTRYLVNDACVLLNKPYVYAAIHQFEGQVSLFNCVNNDGETGPNYRDLFPLPPAPEAVPNCGEAGVLGVLPGIIGSMQALEVIKVITGIGETLSGRLFIFDTLYFQTNIFKIKRNADNPLNGTHPTITQLIDCEPFCNAAAKSIKEITPQQLKDWQQHEAIQLIDVREPYEYEIVNMGAQLIPLNTITNNIATIDRTKKVVLHCKSGSRSLQAIQLLEKEFGFTNLYNLQGGILQYIDEMAPHLTKY</sequence>
<keyword evidence="2 14" id="KW-0808">Transferase</keyword>
<dbReference type="PROSITE" id="PS50206">
    <property type="entry name" value="RHODANESE_3"/>
    <property type="match status" value="1"/>
</dbReference>
<dbReference type="GO" id="GO:0005829">
    <property type="term" value="C:cytosol"/>
    <property type="evidence" value="ECO:0007669"/>
    <property type="project" value="TreeGrafter"/>
</dbReference>
<dbReference type="AlphaFoldDB" id="A0A4U3L7P8"/>
<evidence type="ECO:0000313" key="15">
    <source>
        <dbReference type="Proteomes" id="UP000305848"/>
    </source>
</evidence>
<evidence type="ECO:0000256" key="10">
    <source>
        <dbReference type="ARBA" id="ARBA00075110"/>
    </source>
</evidence>
<dbReference type="SUPFAM" id="SSF69572">
    <property type="entry name" value="Activating enzymes of the ubiquitin-like proteins"/>
    <property type="match status" value="1"/>
</dbReference>